<evidence type="ECO:0000256" key="1">
    <source>
        <dbReference type="ARBA" id="ARBA00006926"/>
    </source>
</evidence>
<dbReference type="EMBL" id="JBHTKA010000001">
    <property type="protein sequence ID" value="MFD0999148.1"/>
    <property type="molecule type" value="Genomic_DNA"/>
</dbReference>
<name>A0ABW3K1P8_9BACT</name>
<dbReference type="Pfam" id="PF00255">
    <property type="entry name" value="GSHPx"/>
    <property type="match status" value="1"/>
</dbReference>
<dbReference type="PANTHER" id="PTHR11592:SF78">
    <property type="entry name" value="GLUTATHIONE PEROXIDASE"/>
    <property type="match status" value="1"/>
</dbReference>
<dbReference type="PROSITE" id="PS51355">
    <property type="entry name" value="GLUTATHIONE_PEROXID_3"/>
    <property type="match status" value="1"/>
</dbReference>
<keyword evidence="2 4" id="KW-0575">Peroxidase</keyword>
<dbReference type="CDD" id="cd00340">
    <property type="entry name" value="GSH_Peroxidase"/>
    <property type="match status" value="1"/>
</dbReference>
<dbReference type="Proteomes" id="UP001597112">
    <property type="component" value="Unassembled WGS sequence"/>
</dbReference>
<comment type="caution">
    <text evidence="5">The sequence shown here is derived from an EMBL/GenBank/DDBJ whole genome shotgun (WGS) entry which is preliminary data.</text>
</comment>
<protein>
    <recommendedName>
        <fullName evidence="4">Glutathione peroxidase</fullName>
    </recommendedName>
</protein>
<evidence type="ECO:0000313" key="5">
    <source>
        <dbReference type="EMBL" id="MFD0999148.1"/>
    </source>
</evidence>
<proteinExistence type="inferred from homology"/>
<evidence type="ECO:0000313" key="6">
    <source>
        <dbReference type="Proteomes" id="UP001597112"/>
    </source>
</evidence>
<dbReference type="PRINTS" id="PR01011">
    <property type="entry name" value="GLUTPROXDASE"/>
</dbReference>
<keyword evidence="3 4" id="KW-0560">Oxidoreductase</keyword>
<dbReference type="InterPro" id="IPR029759">
    <property type="entry name" value="GPX_AS"/>
</dbReference>
<organism evidence="5 6">
    <name type="scientific">Ohtaekwangia kribbensis</name>
    <dbReference type="NCBI Taxonomy" id="688913"/>
    <lineage>
        <taxon>Bacteria</taxon>
        <taxon>Pseudomonadati</taxon>
        <taxon>Bacteroidota</taxon>
        <taxon>Cytophagia</taxon>
        <taxon>Cytophagales</taxon>
        <taxon>Fulvivirgaceae</taxon>
        <taxon>Ohtaekwangia</taxon>
    </lineage>
</organism>
<accession>A0ABW3K1P8</accession>
<comment type="similarity">
    <text evidence="1 4">Belongs to the glutathione peroxidase family.</text>
</comment>
<reference evidence="6" key="1">
    <citation type="journal article" date="2019" name="Int. J. Syst. Evol. Microbiol.">
        <title>The Global Catalogue of Microorganisms (GCM) 10K type strain sequencing project: providing services to taxonomists for standard genome sequencing and annotation.</title>
        <authorList>
            <consortium name="The Broad Institute Genomics Platform"/>
            <consortium name="The Broad Institute Genome Sequencing Center for Infectious Disease"/>
            <person name="Wu L."/>
            <person name="Ma J."/>
        </authorList>
    </citation>
    <scope>NUCLEOTIDE SEQUENCE [LARGE SCALE GENOMIC DNA]</scope>
    <source>
        <strain evidence="6">CCUG 58938</strain>
    </source>
</reference>
<dbReference type="Gene3D" id="3.40.30.10">
    <property type="entry name" value="Glutaredoxin"/>
    <property type="match status" value="1"/>
</dbReference>
<dbReference type="RefSeq" id="WP_377577078.1">
    <property type="nucleotide sequence ID" value="NZ_JBHTKA010000001.1"/>
</dbReference>
<evidence type="ECO:0000256" key="4">
    <source>
        <dbReference type="RuleBase" id="RU000499"/>
    </source>
</evidence>
<sequence>MRLIKVTIVIAGTMGLVAFLSSKLISGGRPRQVSGSIYDFKMKALDGQDIDFNQYRGKNLLIVNTASKCGYTPQYADLEKLHEQYGDKVVVLGFPANNFLWQEPGSNEDIASFCERNYGVKFQMFEKISVKGRDQHPLYQWLEAKTGKAPSWNFCKYVVDKNGEVKGFYGSKVNPLDDQIVSKIIQ</sequence>
<dbReference type="PANTHER" id="PTHR11592">
    <property type="entry name" value="GLUTATHIONE PEROXIDASE"/>
    <property type="match status" value="1"/>
</dbReference>
<dbReference type="InterPro" id="IPR036249">
    <property type="entry name" value="Thioredoxin-like_sf"/>
</dbReference>
<gene>
    <name evidence="5" type="ORF">ACFQ21_07510</name>
</gene>
<dbReference type="PROSITE" id="PS00460">
    <property type="entry name" value="GLUTATHIONE_PEROXID_1"/>
    <property type="match status" value="1"/>
</dbReference>
<dbReference type="PIRSF" id="PIRSF000303">
    <property type="entry name" value="Glutathion_perox"/>
    <property type="match status" value="1"/>
</dbReference>
<evidence type="ECO:0000256" key="3">
    <source>
        <dbReference type="ARBA" id="ARBA00023002"/>
    </source>
</evidence>
<evidence type="ECO:0000256" key="2">
    <source>
        <dbReference type="ARBA" id="ARBA00022559"/>
    </source>
</evidence>
<dbReference type="GO" id="GO:0004601">
    <property type="term" value="F:peroxidase activity"/>
    <property type="evidence" value="ECO:0007669"/>
    <property type="project" value="UniProtKB-KW"/>
</dbReference>
<dbReference type="SUPFAM" id="SSF52833">
    <property type="entry name" value="Thioredoxin-like"/>
    <property type="match status" value="1"/>
</dbReference>
<keyword evidence="6" id="KW-1185">Reference proteome</keyword>
<dbReference type="InterPro" id="IPR000889">
    <property type="entry name" value="Glutathione_peroxidase"/>
</dbReference>